<evidence type="ECO:0000256" key="1">
    <source>
        <dbReference type="SAM" id="MobiDB-lite"/>
    </source>
</evidence>
<gene>
    <name evidence="3" type="ORF">ROH8110_01820</name>
</gene>
<dbReference type="PROSITE" id="PS50830">
    <property type="entry name" value="TNASE_3"/>
    <property type="match status" value="1"/>
</dbReference>
<dbReference type="EMBL" id="FWFU01000002">
    <property type="protein sequence ID" value="SLN35937.1"/>
    <property type="molecule type" value="Genomic_DNA"/>
</dbReference>
<accession>A0A1X6YZJ5</accession>
<feature type="compositionally biased region" description="Basic and acidic residues" evidence="1">
    <location>
        <begin position="18"/>
        <end position="28"/>
    </location>
</feature>
<evidence type="ECO:0000313" key="3">
    <source>
        <dbReference type="EMBL" id="SLN35937.1"/>
    </source>
</evidence>
<dbReference type="InterPro" id="IPR016071">
    <property type="entry name" value="Staphylococal_nuclease_OB-fold"/>
</dbReference>
<reference evidence="3 4" key="1">
    <citation type="submission" date="2017-03" db="EMBL/GenBank/DDBJ databases">
        <authorList>
            <person name="Afonso C.L."/>
            <person name="Miller P.J."/>
            <person name="Scott M.A."/>
            <person name="Spackman E."/>
            <person name="Goraichik I."/>
            <person name="Dimitrov K.M."/>
            <person name="Suarez D.L."/>
            <person name="Swayne D.E."/>
        </authorList>
    </citation>
    <scope>NUCLEOTIDE SEQUENCE [LARGE SCALE GENOMIC DNA]</scope>
    <source>
        <strain evidence="3 4">CECT 8110</strain>
    </source>
</reference>
<organism evidence="3 4">
    <name type="scientific">Roseovarius halotolerans</name>
    <dbReference type="NCBI Taxonomy" id="505353"/>
    <lineage>
        <taxon>Bacteria</taxon>
        <taxon>Pseudomonadati</taxon>
        <taxon>Pseudomonadota</taxon>
        <taxon>Alphaproteobacteria</taxon>
        <taxon>Rhodobacterales</taxon>
        <taxon>Roseobacteraceae</taxon>
        <taxon>Roseovarius</taxon>
    </lineage>
</organism>
<feature type="compositionally biased region" description="Basic and acidic residues" evidence="1">
    <location>
        <begin position="1"/>
        <end position="11"/>
    </location>
</feature>
<feature type="region of interest" description="Disordered" evidence="1">
    <location>
        <begin position="1"/>
        <end position="28"/>
    </location>
</feature>
<dbReference type="Proteomes" id="UP000193207">
    <property type="component" value="Unassembled WGS sequence"/>
</dbReference>
<dbReference type="SUPFAM" id="SSF50199">
    <property type="entry name" value="Staphylococcal nuclease"/>
    <property type="match status" value="1"/>
</dbReference>
<feature type="domain" description="TNase-like" evidence="2">
    <location>
        <begin position="18"/>
        <end position="110"/>
    </location>
</feature>
<dbReference type="AlphaFoldDB" id="A0A1X6YZJ5"/>
<proteinExistence type="predicted"/>
<protein>
    <recommendedName>
        <fullName evidence="2">TNase-like domain-containing protein</fullName>
    </recommendedName>
</protein>
<keyword evidence="4" id="KW-1185">Reference proteome</keyword>
<name>A0A1X6YZJ5_9RHOB</name>
<dbReference type="Gene3D" id="2.40.50.90">
    <property type="match status" value="1"/>
</dbReference>
<evidence type="ECO:0000313" key="4">
    <source>
        <dbReference type="Proteomes" id="UP000193207"/>
    </source>
</evidence>
<sequence length="110" mass="11830">MNWRGHAEIKPDSGVGSRETDGRVTHVRDGDTIEVGGRAIRLAALDCAETGTVAGDSATRRMKSLVGGKRVTCSLSGERSYDRWLGSCRLAGGRDIANILLGEGLCTRWR</sequence>
<evidence type="ECO:0000259" key="2">
    <source>
        <dbReference type="PROSITE" id="PS50830"/>
    </source>
</evidence>
<dbReference type="InterPro" id="IPR035437">
    <property type="entry name" value="SNase_OB-fold_sf"/>
</dbReference>